<feature type="transmembrane region" description="Helical" evidence="7">
    <location>
        <begin position="144"/>
        <end position="163"/>
    </location>
</feature>
<feature type="transmembrane region" description="Helical" evidence="7">
    <location>
        <begin position="195"/>
        <end position="219"/>
    </location>
</feature>
<dbReference type="PANTHER" id="PTHR43791:SF27">
    <property type="entry name" value="TRANSPORTER, PUTATIVE (AFU_ORTHOLOGUE AFUA_2G15730)-RELATED"/>
    <property type="match status" value="1"/>
</dbReference>
<dbReference type="AlphaFoldDB" id="A0A4Q4QPS6"/>
<dbReference type="SUPFAM" id="SSF103473">
    <property type="entry name" value="MFS general substrate transporter"/>
    <property type="match status" value="1"/>
</dbReference>
<evidence type="ECO:0000256" key="4">
    <source>
        <dbReference type="ARBA" id="ARBA00022989"/>
    </source>
</evidence>
<evidence type="ECO:0000256" key="7">
    <source>
        <dbReference type="SAM" id="Phobius"/>
    </source>
</evidence>
<gene>
    <name evidence="9" type="ORF">AA0113_g10384</name>
</gene>
<dbReference type="Gene3D" id="1.20.1250.20">
    <property type="entry name" value="MFS general substrate transporter like domains"/>
    <property type="match status" value="1"/>
</dbReference>
<evidence type="ECO:0000256" key="6">
    <source>
        <dbReference type="SAM" id="MobiDB-lite"/>
    </source>
</evidence>
<dbReference type="GO" id="GO:0022857">
    <property type="term" value="F:transmembrane transporter activity"/>
    <property type="evidence" value="ECO:0007669"/>
    <property type="project" value="InterPro"/>
</dbReference>
<feature type="compositionally biased region" description="Low complexity" evidence="6">
    <location>
        <begin position="26"/>
        <end position="39"/>
    </location>
</feature>
<accession>A0A4Q4QPS6</accession>
<feature type="region of interest" description="Disordered" evidence="6">
    <location>
        <begin position="1"/>
        <end position="52"/>
    </location>
</feature>
<dbReference type="InterPro" id="IPR011701">
    <property type="entry name" value="MFS"/>
</dbReference>
<feature type="transmembrane region" description="Helical" evidence="7">
    <location>
        <begin position="344"/>
        <end position="364"/>
    </location>
</feature>
<dbReference type="FunFam" id="1.20.1250.20:FF:000018">
    <property type="entry name" value="MFS transporter permease"/>
    <property type="match status" value="1"/>
</dbReference>
<dbReference type="InterPro" id="IPR020846">
    <property type="entry name" value="MFS_dom"/>
</dbReference>
<evidence type="ECO:0000256" key="1">
    <source>
        <dbReference type="ARBA" id="ARBA00004141"/>
    </source>
</evidence>
<feature type="transmembrane region" description="Helical" evidence="7">
    <location>
        <begin position="170"/>
        <end position="189"/>
    </location>
</feature>
<dbReference type="PANTHER" id="PTHR43791">
    <property type="entry name" value="PERMEASE-RELATED"/>
    <property type="match status" value="1"/>
</dbReference>
<reference evidence="10" key="1">
    <citation type="journal article" date="2019" name="bioRxiv">
        <title>Genomics, evolutionary history and diagnostics of the Alternaria alternata species group including apple and Asian pear pathotypes.</title>
        <authorList>
            <person name="Armitage A.D."/>
            <person name="Cockerton H.M."/>
            <person name="Sreenivasaprasad S."/>
            <person name="Woodhall J.W."/>
            <person name="Lane C.R."/>
            <person name="Harrison R.J."/>
            <person name="Clarkson J.P."/>
        </authorList>
    </citation>
    <scope>NUCLEOTIDE SEQUENCE [LARGE SCALE GENOMIC DNA]</scope>
    <source>
        <strain evidence="10">RGR 97.0016</strain>
    </source>
</reference>
<dbReference type="Pfam" id="PF07690">
    <property type="entry name" value="MFS_1"/>
    <property type="match status" value="1"/>
</dbReference>
<dbReference type="InterPro" id="IPR036259">
    <property type="entry name" value="MFS_trans_sf"/>
</dbReference>
<dbReference type="OrthoDB" id="2985014at2759"/>
<evidence type="ECO:0000313" key="10">
    <source>
        <dbReference type="Proteomes" id="UP000293823"/>
    </source>
</evidence>
<evidence type="ECO:0000256" key="5">
    <source>
        <dbReference type="ARBA" id="ARBA00023136"/>
    </source>
</evidence>
<keyword evidence="10" id="KW-1185">Reference proteome</keyword>
<proteinExistence type="predicted"/>
<dbReference type="GO" id="GO:0016020">
    <property type="term" value="C:membrane"/>
    <property type="evidence" value="ECO:0007669"/>
    <property type="project" value="UniProtKB-SubCell"/>
</dbReference>
<protein>
    <recommendedName>
        <fullName evidence="8">Major facilitator superfamily (MFS) profile domain-containing protein</fullName>
    </recommendedName>
</protein>
<dbReference type="EMBL" id="PEJP01000053">
    <property type="protein sequence ID" value="RYO45445.1"/>
    <property type="molecule type" value="Genomic_DNA"/>
</dbReference>
<feature type="transmembrane region" description="Helical" evidence="7">
    <location>
        <begin position="376"/>
        <end position="398"/>
    </location>
</feature>
<evidence type="ECO:0000313" key="9">
    <source>
        <dbReference type="EMBL" id="RYO45445.1"/>
    </source>
</evidence>
<feature type="domain" description="Major facilitator superfamily (MFS) profile" evidence="8">
    <location>
        <begin position="105"/>
        <end position="530"/>
    </location>
</feature>
<keyword evidence="2" id="KW-0813">Transport</keyword>
<dbReference type="FunFam" id="1.20.1250.20:FF:000013">
    <property type="entry name" value="MFS general substrate transporter"/>
    <property type="match status" value="1"/>
</dbReference>
<organism evidence="9 10">
    <name type="scientific">Alternaria arborescens</name>
    <dbReference type="NCBI Taxonomy" id="156630"/>
    <lineage>
        <taxon>Eukaryota</taxon>
        <taxon>Fungi</taxon>
        <taxon>Dikarya</taxon>
        <taxon>Ascomycota</taxon>
        <taxon>Pezizomycotina</taxon>
        <taxon>Dothideomycetes</taxon>
        <taxon>Pleosporomycetidae</taxon>
        <taxon>Pleosporales</taxon>
        <taxon>Pleosporineae</taxon>
        <taxon>Pleosporaceae</taxon>
        <taxon>Alternaria</taxon>
        <taxon>Alternaria sect. Alternaria</taxon>
    </lineage>
</organism>
<feature type="transmembrane region" description="Helical" evidence="7">
    <location>
        <begin position="410"/>
        <end position="430"/>
    </location>
</feature>
<feature type="transmembrane region" description="Helical" evidence="7">
    <location>
        <begin position="499"/>
        <end position="525"/>
    </location>
</feature>
<name>A0A4Q4QPS6_9PLEO</name>
<evidence type="ECO:0000259" key="8">
    <source>
        <dbReference type="PROSITE" id="PS50850"/>
    </source>
</evidence>
<dbReference type="Proteomes" id="UP000293823">
    <property type="component" value="Unassembled WGS sequence"/>
</dbReference>
<feature type="transmembrane region" description="Helical" evidence="7">
    <location>
        <begin position="263"/>
        <end position="285"/>
    </location>
</feature>
<comment type="subcellular location">
    <subcellularLocation>
        <location evidence="1">Membrane</location>
        <topology evidence="1">Multi-pass membrane protein</topology>
    </subcellularLocation>
</comment>
<feature type="compositionally biased region" description="Polar residues" evidence="6">
    <location>
        <begin position="12"/>
        <end position="24"/>
    </location>
</feature>
<keyword evidence="5 7" id="KW-0472">Membrane</keyword>
<feature type="transmembrane region" description="Helical" evidence="7">
    <location>
        <begin position="436"/>
        <end position="461"/>
    </location>
</feature>
<keyword evidence="4 7" id="KW-1133">Transmembrane helix</keyword>
<sequence length="562" mass="63369">MPFSSRHRQHEPASNSTDESSPKFTPSPRSSQSSDDQLSMIHEPNSFELRTITPHDEPALKEELGEEDEGFLPSIRRASLDSVQSYELYTPDEDRRVLKKLDRRLVAFMALLYMLSFLDRSNIGNARIAGLADDLKLSSTQYEWLLWAFYITYILFEWMTLMYRIVPPHIYISLCILSWGIVASLQAVATSFSFLLVLRALLGISEAAFGPGVPFYLSFFFRRSELAFRTGLFISASPLSASFAGALAYLITKVGEHGPLSPWRLLFLLEGFPSVLIAVWAWDFVPDGPGSAKWLSPRQREIAVMRLRSEKESEDQDEEKYQSGRRERVNFHEVLQTLKDPKSYLTALMFFSCNVAFSSMPVFLPTVIRDMGWESITAQGLSAPPYLFAFVVVLTTAYYSDRMQSRSTFIMLHSLLATLGYGTIAISGYLQSDKTMVRYIALYPAAAGFFSAITIIITWTLNNQESDSKKGTGMALLNIIGQMGPLVGTSIFPDEDGPYYVKGMSICAGFMLFVGFLAAILRWVLVRENRKLNNGRSAEYAGVPLDEGGSMRRERKKFMFML</sequence>
<evidence type="ECO:0000256" key="3">
    <source>
        <dbReference type="ARBA" id="ARBA00022692"/>
    </source>
</evidence>
<keyword evidence="3 7" id="KW-0812">Transmembrane</keyword>
<feature type="transmembrane region" description="Helical" evidence="7">
    <location>
        <begin position="231"/>
        <end position="251"/>
    </location>
</feature>
<comment type="caution">
    <text evidence="9">The sequence shown here is derived from an EMBL/GenBank/DDBJ whole genome shotgun (WGS) entry which is preliminary data.</text>
</comment>
<dbReference type="PROSITE" id="PS50850">
    <property type="entry name" value="MFS"/>
    <property type="match status" value="1"/>
</dbReference>
<evidence type="ECO:0000256" key="2">
    <source>
        <dbReference type="ARBA" id="ARBA00022448"/>
    </source>
</evidence>